<protein>
    <recommendedName>
        <fullName evidence="1">VWFA domain-containing protein</fullName>
    </recommendedName>
</protein>
<evidence type="ECO:0000313" key="3">
    <source>
        <dbReference type="Proteomes" id="UP000214646"/>
    </source>
</evidence>
<dbReference type="InterPro" id="IPR036465">
    <property type="entry name" value="vWFA_dom_sf"/>
</dbReference>
<dbReference type="Proteomes" id="UP000214646">
    <property type="component" value="Unassembled WGS sequence"/>
</dbReference>
<feature type="domain" description="VWFA" evidence="1">
    <location>
        <begin position="36"/>
        <end position="267"/>
    </location>
</feature>
<proteinExistence type="predicted"/>
<keyword evidence="3" id="KW-1185">Reference proteome</keyword>
<dbReference type="SUPFAM" id="SSF53300">
    <property type="entry name" value="vWA-like"/>
    <property type="match status" value="1"/>
</dbReference>
<reference evidence="3" key="1">
    <citation type="submission" date="2017-06" db="EMBL/GenBank/DDBJ databases">
        <title>Genome analysis of Fimbriiglobus ruber SP5, the first member of the order Planctomycetales with confirmed chitinolytic capability.</title>
        <authorList>
            <person name="Ravin N.V."/>
            <person name="Rakitin A.L."/>
            <person name="Ivanova A.A."/>
            <person name="Beletsky A.V."/>
            <person name="Kulichevskaya I.S."/>
            <person name="Mardanov A.V."/>
            <person name="Dedysh S.N."/>
        </authorList>
    </citation>
    <scope>NUCLEOTIDE SEQUENCE [LARGE SCALE GENOMIC DNA]</scope>
    <source>
        <strain evidence="3">SP5</strain>
    </source>
</reference>
<dbReference type="InterPro" id="IPR002035">
    <property type="entry name" value="VWF_A"/>
</dbReference>
<evidence type="ECO:0000259" key="1">
    <source>
        <dbReference type="PROSITE" id="PS50234"/>
    </source>
</evidence>
<gene>
    <name evidence="2" type="ORF">FRUB_05385</name>
</gene>
<accession>A0A225DS83</accession>
<comment type="caution">
    <text evidence="2">The sequence shown here is derived from an EMBL/GenBank/DDBJ whole genome shotgun (WGS) entry which is preliminary data.</text>
</comment>
<sequence>MCYRISYQLFENVAVSIVREPPMPYSVRITSTTPACFIFLLDQSGSMSKVPPNGTGKTLAEGVADAVNRVLRNICLKSVSANRNLKDRFYVGMVRYGQDAGPALAGPLVGKPLVGVSELNAHPLRMVETVDQVKAPTGQLVERRIKWPVWVDPVADGKTPMCAALRLAEGMARMFVNEYPDCYPPIVLNITDGIPNDGDPRPYAKRLCQVASSDGETLLFNLHISAESTGTIQYPAVEDEAWDKFARLLFRMSSPLPETMLAFARQLLLPVTAGSRGFGYNADLSGVVQFLDIGTQTQVGPKP</sequence>
<name>A0A225DS83_9BACT</name>
<organism evidence="2 3">
    <name type="scientific">Fimbriiglobus ruber</name>
    <dbReference type="NCBI Taxonomy" id="1908690"/>
    <lineage>
        <taxon>Bacteria</taxon>
        <taxon>Pseudomonadati</taxon>
        <taxon>Planctomycetota</taxon>
        <taxon>Planctomycetia</taxon>
        <taxon>Gemmatales</taxon>
        <taxon>Gemmataceae</taxon>
        <taxon>Fimbriiglobus</taxon>
    </lineage>
</organism>
<dbReference type="AlphaFoldDB" id="A0A225DS83"/>
<dbReference type="PROSITE" id="PS50234">
    <property type="entry name" value="VWFA"/>
    <property type="match status" value="1"/>
</dbReference>
<dbReference type="Gene3D" id="3.40.50.410">
    <property type="entry name" value="von Willebrand factor, type A domain"/>
    <property type="match status" value="1"/>
</dbReference>
<dbReference type="EMBL" id="NIDE01000008">
    <property type="protein sequence ID" value="OWK40466.1"/>
    <property type="molecule type" value="Genomic_DNA"/>
</dbReference>
<evidence type="ECO:0000313" key="2">
    <source>
        <dbReference type="EMBL" id="OWK40466.1"/>
    </source>
</evidence>